<accession>Q4TA20</accession>
<reference evidence="1" key="2">
    <citation type="submission" date="2004-02" db="EMBL/GenBank/DDBJ databases">
        <authorList>
            <consortium name="Genoscope"/>
            <consortium name="Whitehead Institute Centre for Genome Research"/>
        </authorList>
    </citation>
    <scope>NUCLEOTIDE SEQUENCE</scope>
</reference>
<name>Q4TA20_TETNG</name>
<sequence>MEWNEVDLVQEFTVEGQCSKIKVRSCRITWDSLQVTTAQQGADCRRMFMSAGEPVHTSLRWNVRRLCRLATYHIDLYL</sequence>
<dbReference type="AlphaFoldDB" id="Q4TA20"/>
<organism evidence="1">
    <name type="scientific">Tetraodon nigroviridis</name>
    <name type="common">Spotted green pufferfish</name>
    <name type="synonym">Chelonodon nigroviridis</name>
    <dbReference type="NCBI Taxonomy" id="99883"/>
    <lineage>
        <taxon>Eukaryota</taxon>
        <taxon>Metazoa</taxon>
        <taxon>Chordata</taxon>
        <taxon>Craniata</taxon>
        <taxon>Vertebrata</taxon>
        <taxon>Euteleostomi</taxon>
        <taxon>Actinopterygii</taxon>
        <taxon>Neopterygii</taxon>
        <taxon>Teleostei</taxon>
        <taxon>Neoteleostei</taxon>
        <taxon>Acanthomorphata</taxon>
        <taxon>Eupercaria</taxon>
        <taxon>Tetraodontiformes</taxon>
        <taxon>Tetradontoidea</taxon>
        <taxon>Tetraodontidae</taxon>
        <taxon>Tetraodon</taxon>
    </lineage>
</organism>
<proteinExistence type="predicted"/>
<evidence type="ECO:0000313" key="1">
    <source>
        <dbReference type="EMBL" id="CAF90262.1"/>
    </source>
</evidence>
<comment type="caution">
    <text evidence="1">The sequence shown here is derived from an EMBL/GenBank/DDBJ whole genome shotgun (WGS) entry which is preliminary data.</text>
</comment>
<dbReference type="EMBL" id="CAAE01007473">
    <property type="protein sequence ID" value="CAF90262.1"/>
    <property type="molecule type" value="Genomic_DNA"/>
</dbReference>
<protein>
    <submittedName>
        <fullName evidence="1">(spotted green pufferfish) hypothetical protein</fullName>
    </submittedName>
</protein>
<reference evidence="1" key="1">
    <citation type="journal article" date="2004" name="Nature">
        <title>Genome duplication in the teleost fish Tetraodon nigroviridis reveals the early vertebrate proto-karyotype.</title>
        <authorList>
            <person name="Jaillon O."/>
            <person name="Aury J.-M."/>
            <person name="Brunet F."/>
            <person name="Petit J.-L."/>
            <person name="Stange-Thomann N."/>
            <person name="Mauceli E."/>
            <person name="Bouneau L."/>
            <person name="Fischer C."/>
            <person name="Ozouf-Costaz C."/>
            <person name="Bernot A."/>
            <person name="Nicaud S."/>
            <person name="Jaffe D."/>
            <person name="Fisher S."/>
            <person name="Lutfalla G."/>
            <person name="Dossat C."/>
            <person name="Segurens B."/>
            <person name="Dasilva C."/>
            <person name="Salanoubat M."/>
            <person name="Levy M."/>
            <person name="Boudet N."/>
            <person name="Castellano S."/>
            <person name="Anthouard V."/>
            <person name="Jubin C."/>
            <person name="Castelli V."/>
            <person name="Katinka M."/>
            <person name="Vacherie B."/>
            <person name="Biemont C."/>
            <person name="Skalli Z."/>
            <person name="Cattolico L."/>
            <person name="Poulain J."/>
            <person name="De Berardinis V."/>
            <person name="Cruaud C."/>
            <person name="Duprat S."/>
            <person name="Brottier P."/>
            <person name="Coutanceau J.-P."/>
            <person name="Gouzy J."/>
            <person name="Parra G."/>
            <person name="Lardier G."/>
            <person name="Chapple C."/>
            <person name="McKernan K.J."/>
            <person name="McEwan P."/>
            <person name="Bosak S."/>
            <person name="Kellis M."/>
            <person name="Volff J.-N."/>
            <person name="Guigo R."/>
            <person name="Zody M.C."/>
            <person name="Mesirov J."/>
            <person name="Lindblad-Toh K."/>
            <person name="Birren B."/>
            <person name="Nusbaum C."/>
            <person name="Kahn D."/>
            <person name="Robinson-Rechavi M."/>
            <person name="Laudet V."/>
            <person name="Schachter V."/>
            <person name="Quetier F."/>
            <person name="Saurin W."/>
            <person name="Scarpelli C."/>
            <person name="Wincker P."/>
            <person name="Lander E.S."/>
            <person name="Weissenbach J."/>
            <person name="Roest Crollius H."/>
        </authorList>
    </citation>
    <scope>NUCLEOTIDE SEQUENCE [LARGE SCALE GENOMIC DNA]</scope>
</reference>
<gene>
    <name evidence="1" type="ORF">GSTENG00004479001</name>
</gene>
<dbReference type="KEGG" id="tng:GSTEN00004479G001"/>